<dbReference type="InterPro" id="IPR008622">
    <property type="entry name" value="FliT"/>
</dbReference>
<protein>
    <recommendedName>
        <fullName evidence="7">Flagellar protein FliT</fullName>
    </recommendedName>
</protein>
<comment type="subcellular location">
    <subcellularLocation>
        <location evidence="1">Cytoplasm</location>
        <location evidence="1">Cytosol</location>
    </subcellularLocation>
</comment>
<evidence type="ECO:0000313" key="8">
    <source>
        <dbReference type="EMBL" id="ADP34030.1"/>
    </source>
</evidence>
<evidence type="ECO:0000256" key="3">
    <source>
        <dbReference type="ARBA" id="ARBA00022795"/>
    </source>
</evidence>
<organism evidence="8 9">
    <name type="scientific">Bacillus atrophaeus (strain 1942)</name>
    <dbReference type="NCBI Taxonomy" id="720555"/>
    <lineage>
        <taxon>Bacteria</taxon>
        <taxon>Bacillati</taxon>
        <taxon>Bacillota</taxon>
        <taxon>Bacilli</taxon>
        <taxon>Bacillales</taxon>
        <taxon>Bacillaceae</taxon>
        <taxon>Bacillus</taxon>
    </lineage>
</organism>
<evidence type="ECO:0000256" key="2">
    <source>
        <dbReference type="ARBA" id="ARBA00022490"/>
    </source>
</evidence>
<comment type="function">
    <text evidence="5">May act as an export chaperone for the filament capping protein FliD.</text>
</comment>
<evidence type="ECO:0000256" key="6">
    <source>
        <dbReference type="ARBA" id="ARBA00093785"/>
    </source>
</evidence>
<keyword evidence="8" id="KW-0966">Cell projection</keyword>
<evidence type="ECO:0000256" key="1">
    <source>
        <dbReference type="ARBA" id="ARBA00004514"/>
    </source>
</evidence>
<gene>
    <name evidence="8" type="ordered locus">BATR1942_15555</name>
</gene>
<evidence type="ECO:0000313" key="9">
    <source>
        <dbReference type="Proteomes" id="UP000006867"/>
    </source>
</evidence>
<name>A0ABM5M1M6_BACA1</name>
<evidence type="ECO:0000256" key="5">
    <source>
        <dbReference type="ARBA" id="ARBA00093765"/>
    </source>
</evidence>
<keyword evidence="8" id="KW-0969">Cilium</keyword>
<evidence type="ECO:0000256" key="7">
    <source>
        <dbReference type="ARBA" id="ARBA00093797"/>
    </source>
</evidence>
<sequence length="113" mass="13452">MRKTELLYSETKNMLTHIQGTSESDELVKEIEDFLSKREGLIKEISLPLSDEEKNQIKLVLTWDQQIVQEMQRIKLSLKSELHKLKKKRAVHTTYLNPYNNITVDGRYYDKRK</sequence>
<keyword evidence="4" id="KW-0143">Chaperone</keyword>
<comment type="similarity">
    <text evidence="6">Belongs to the bacillales FliT family.</text>
</comment>
<dbReference type="EMBL" id="CP002207">
    <property type="protein sequence ID" value="ADP34030.1"/>
    <property type="molecule type" value="Genomic_DNA"/>
</dbReference>
<evidence type="ECO:0000256" key="4">
    <source>
        <dbReference type="ARBA" id="ARBA00023186"/>
    </source>
</evidence>
<keyword evidence="9" id="KW-1185">Reference proteome</keyword>
<reference evidence="8 9" key="1">
    <citation type="journal article" date="2011" name="Front. Microbiol.">
        <title>Genomic signatures of strain selection and enhancement in Bacillus atrophaeus var. globigii, a historical biowarfare simulant.</title>
        <authorList>
            <person name="Gibbons H.S."/>
            <person name="Broomall S.M."/>
            <person name="McNew L.A."/>
            <person name="Daligault H."/>
            <person name="Chapman C."/>
            <person name="Bruce D."/>
            <person name="Karavis M."/>
            <person name="Krepps M."/>
            <person name="McGregor P.A."/>
            <person name="Hong C."/>
            <person name="Park K.H."/>
            <person name="Akmal A."/>
            <person name="Feldman A."/>
            <person name="Lin J.S."/>
            <person name="Chang W.E."/>
            <person name="Higgs B.W."/>
            <person name="Demirev P."/>
            <person name="Lindquist J."/>
            <person name="Liem A."/>
            <person name="Fochler E."/>
            <person name="Read T.D."/>
            <person name="Tapia R."/>
            <person name="Johnson S."/>
            <person name="Bishop-Lilly K.A."/>
            <person name="Detter C."/>
            <person name="Han C."/>
            <person name="Sozhamannan S."/>
            <person name="Rosenzweig C.N."/>
            <person name="Skowronski E.W."/>
        </authorList>
    </citation>
    <scope>NUCLEOTIDE SEQUENCE [LARGE SCALE GENOMIC DNA]</scope>
    <source>
        <strain evidence="8 9">1942</strain>
    </source>
</reference>
<keyword evidence="8" id="KW-0282">Flagellum</keyword>
<proteinExistence type="inferred from homology"/>
<dbReference type="RefSeq" id="WP_003326734.1">
    <property type="nucleotide sequence ID" value="NC_014639.1"/>
</dbReference>
<accession>A0ABM5M1M6</accession>
<dbReference type="Proteomes" id="UP000006867">
    <property type="component" value="Chromosome"/>
</dbReference>
<keyword evidence="2" id="KW-0963">Cytoplasm</keyword>
<dbReference type="Pfam" id="PF05400">
    <property type="entry name" value="FliT"/>
    <property type="match status" value="1"/>
</dbReference>
<keyword evidence="3" id="KW-1005">Bacterial flagellum biogenesis</keyword>